<protein>
    <submittedName>
        <fullName evidence="1">Uncharacterized protein</fullName>
    </submittedName>
</protein>
<sequence>MERTHVRQGGSNCRSIARGKPCRNSAVFFIDLTKFSGLCNAYCSSSPSIPASLSGLSLYLLSFFLRSALLLPFAGTGHRFAAMLSRGLLQPGGEATTGLDFHWFPLLCPYEAADGTLSNWVFRYRRFSRVADISSRCQGDAEEFPATVICAGLDMTD</sequence>
<dbReference type="AlphaFoldDB" id="A0A328DVQ8"/>
<dbReference type="EMBL" id="NQVE01000076">
    <property type="protein sequence ID" value="RAL49807.1"/>
    <property type="molecule type" value="Genomic_DNA"/>
</dbReference>
<evidence type="ECO:0000313" key="1">
    <source>
        <dbReference type="EMBL" id="RAL49807.1"/>
    </source>
</evidence>
<reference evidence="1 2" key="1">
    <citation type="submission" date="2018-06" db="EMBL/GenBank/DDBJ databases">
        <title>The Genome of Cuscuta australis (Dodder) Provides Insight into the Evolution of Plant Parasitism.</title>
        <authorList>
            <person name="Liu H."/>
        </authorList>
    </citation>
    <scope>NUCLEOTIDE SEQUENCE [LARGE SCALE GENOMIC DNA]</scope>
    <source>
        <strain evidence="2">cv. Yunnan</strain>
        <tissue evidence="1">Vines</tissue>
    </source>
</reference>
<evidence type="ECO:0000313" key="2">
    <source>
        <dbReference type="Proteomes" id="UP000249390"/>
    </source>
</evidence>
<dbReference type="Proteomes" id="UP000249390">
    <property type="component" value="Unassembled WGS sequence"/>
</dbReference>
<comment type="caution">
    <text evidence="1">The sequence shown here is derived from an EMBL/GenBank/DDBJ whole genome shotgun (WGS) entry which is preliminary data.</text>
</comment>
<name>A0A328DVQ8_9ASTE</name>
<proteinExistence type="predicted"/>
<accession>A0A328DVQ8</accession>
<keyword evidence="2" id="KW-1185">Reference proteome</keyword>
<organism evidence="1 2">
    <name type="scientific">Cuscuta australis</name>
    <dbReference type="NCBI Taxonomy" id="267555"/>
    <lineage>
        <taxon>Eukaryota</taxon>
        <taxon>Viridiplantae</taxon>
        <taxon>Streptophyta</taxon>
        <taxon>Embryophyta</taxon>
        <taxon>Tracheophyta</taxon>
        <taxon>Spermatophyta</taxon>
        <taxon>Magnoliopsida</taxon>
        <taxon>eudicotyledons</taxon>
        <taxon>Gunneridae</taxon>
        <taxon>Pentapetalae</taxon>
        <taxon>asterids</taxon>
        <taxon>lamiids</taxon>
        <taxon>Solanales</taxon>
        <taxon>Convolvulaceae</taxon>
        <taxon>Cuscuteae</taxon>
        <taxon>Cuscuta</taxon>
        <taxon>Cuscuta subgen. Grammica</taxon>
        <taxon>Cuscuta sect. Cleistogrammica</taxon>
    </lineage>
</organism>
<gene>
    <name evidence="1" type="ORF">DM860_002098</name>
</gene>